<sequence length="130" mass="14247">MPYVEILAPRADTSRKRELAGVVTRGIVDGFGVEPSTVTIYFQPIERTDYAHEGELGQPDTGSRVFVKVHAYRRSPDERRAVAEAVTPAVAACFETTGHNVAVYFLDRERDEVAHDGHLASDELAAHPAA</sequence>
<accession>A0A2W5Q7Z5</accession>
<organism evidence="1 2">
    <name type="scientific">Variovorax paradoxus</name>
    <dbReference type="NCBI Taxonomy" id="34073"/>
    <lineage>
        <taxon>Bacteria</taxon>
        <taxon>Pseudomonadati</taxon>
        <taxon>Pseudomonadota</taxon>
        <taxon>Betaproteobacteria</taxon>
        <taxon>Burkholderiales</taxon>
        <taxon>Comamonadaceae</taxon>
        <taxon>Variovorax</taxon>
    </lineage>
</organism>
<dbReference type="InterPro" id="IPR014347">
    <property type="entry name" value="Tautomerase/MIF_sf"/>
</dbReference>
<dbReference type="Gene3D" id="3.30.429.10">
    <property type="entry name" value="Macrophage Migration Inhibitory Factor"/>
    <property type="match status" value="1"/>
</dbReference>
<evidence type="ECO:0000313" key="2">
    <source>
        <dbReference type="Proteomes" id="UP000249135"/>
    </source>
</evidence>
<gene>
    <name evidence="1" type="ORF">DI563_15085</name>
</gene>
<reference evidence="1 2" key="1">
    <citation type="submission" date="2017-08" db="EMBL/GenBank/DDBJ databases">
        <title>Infants hospitalized years apart are colonized by the same room-sourced microbial strains.</title>
        <authorList>
            <person name="Brooks B."/>
            <person name="Olm M.R."/>
            <person name="Firek B.A."/>
            <person name="Baker R."/>
            <person name="Thomas B.C."/>
            <person name="Morowitz M.J."/>
            <person name="Banfield J.F."/>
        </authorList>
    </citation>
    <scope>NUCLEOTIDE SEQUENCE [LARGE SCALE GENOMIC DNA]</scope>
    <source>
        <strain evidence="1">S2_005_003_R2_41</strain>
    </source>
</reference>
<comment type="caution">
    <text evidence="1">The sequence shown here is derived from an EMBL/GenBank/DDBJ whole genome shotgun (WGS) entry which is preliminary data.</text>
</comment>
<dbReference type="Proteomes" id="UP000249135">
    <property type="component" value="Unassembled WGS sequence"/>
</dbReference>
<name>A0A2W5Q7Z5_VARPD</name>
<dbReference type="SUPFAM" id="SSF55331">
    <property type="entry name" value="Tautomerase/MIF"/>
    <property type="match status" value="1"/>
</dbReference>
<dbReference type="AlphaFoldDB" id="A0A2W5Q7Z5"/>
<protein>
    <recommendedName>
        <fullName evidence="3">4-oxalocrotonate tautomerase</fullName>
    </recommendedName>
</protein>
<evidence type="ECO:0008006" key="3">
    <source>
        <dbReference type="Google" id="ProtNLM"/>
    </source>
</evidence>
<dbReference type="EMBL" id="QFPP01000190">
    <property type="protein sequence ID" value="PZQ73368.1"/>
    <property type="molecule type" value="Genomic_DNA"/>
</dbReference>
<evidence type="ECO:0000313" key="1">
    <source>
        <dbReference type="EMBL" id="PZQ73368.1"/>
    </source>
</evidence>
<proteinExistence type="predicted"/>